<dbReference type="PROSITE" id="PS50234">
    <property type="entry name" value="VWFA"/>
    <property type="match status" value="1"/>
</dbReference>
<dbReference type="InterPro" id="IPR013517">
    <property type="entry name" value="FG-GAP"/>
</dbReference>
<sequence length="480" mass="53219">MILPPSLPPFLQVCGPGKAQHCDKNLYVSGICYLMDTKHHETRNITTGYQKCLKGNVDLVFLFDGSQSMSTDNFNTIKEFMIRVMEELHNSTIHFAAVQFSKNVNVAFQFNDYIRDPNPQKLLAKVEHEALVTNTFKAIEYVAQNVFTSENGMREGANKVMIIITDGEATDEYNNVDGKSIRAAKKKGILRLVIGIGHHFNSTESQQKLQTIASEPTQEFVKVLAGFEELKDSFNDLQSKIYAIEGTDVDILTYFLFISLHAPLTAWQDRIVLGAVGADNWAGGLLEQQKGLIGEKFITTPSHRKEMDGAYLGYSLAFLQHQKKEFYAVGAPRYQHVGRVLIFGARSSPSNWTLTQEIEGKQIGSYFGGVLCSVDLDNNNETDLLLIGAPQHFEDMKGGRVYVYSWAQVGKLGKETGYSLGRFGAAMTDLADINGDGLADVAVGAPLEDENRGAVYIYHGFPSHLAAAFRMSLLRATESQ</sequence>
<dbReference type="GO" id="GO:0007229">
    <property type="term" value="P:integrin-mediated signaling pathway"/>
    <property type="evidence" value="ECO:0007669"/>
    <property type="project" value="UniProtKB-KW"/>
</dbReference>
<keyword evidence="10" id="KW-1185">Reference proteome</keyword>
<feature type="domain" description="VWFA" evidence="8">
    <location>
        <begin position="58"/>
        <end position="241"/>
    </location>
</feature>
<dbReference type="Pfam" id="PF00092">
    <property type="entry name" value="VWA"/>
    <property type="match status" value="1"/>
</dbReference>
<proteinExistence type="inferred from homology"/>
<dbReference type="SUPFAM" id="SSF53300">
    <property type="entry name" value="vWA-like"/>
    <property type="match status" value="1"/>
</dbReference>
<dbReference type="GO" id="GO:0046872">
    <property type="term" value="F:metal ion binding"/>
    <property type="evidence" value="ECO:0007669"/>
    <property type="project" value="UniProtKB-KW"/>
</dbReference>
<keyword evidence="1" id="KW-0479">Metal-binding</keyword>
<evidence type="ECO:0000313" key="10">
    <source>
        <dbReference type="Proteomes" id="UP000694421"/>
    </source>
</evidence>
<comment type="similarity">
    <text evidence="7">Belongs to the integrin alpha chain family.</text>
</comment>
<keyword evidence="2" id="KW-0732">Signal</keyword>
<dbReference type="SUPFAM" id="SSF69318">
    <property type="entry name" value="Integrin alpha N-terminal domain"/>
    <property type="match status" value="1"/>
</dbReference>
<keyword evidence="5" id="KW-0325">Glycoprotein</keyword>
<dbReference type="Proteomes" id="UP000694421">
    <property type="component" value="Unplaced"/>
</dbReference>
<dbReference type="InterPro" id="IPR013519">
    <property type="entry name" value="Int_alpha_beta-p"/>
</dbReference>
<reference evidence="9" key="2">
    <citation type="submission" date="2025-09" db="UniProtKB">
        <authorList>
            <consortium name="Ensembl"/>
        </authorList>
    </citation>
    <scope>IDENTIFICATION</scope>
</reference>
<name>A0A8D0BMN0_SALMN</name>
<dbReference type="GeneTree" id="ENSGT00940000161495"/>
<dbReference type="InterPro" id="IPR036465">
    <property type="entry name" value="vWFA_dom_sf"/>
</dbReference>
<keyword evidence="4" id="KW-0106">Calcium</keyword>
<dbReference type="PANTHER" id="PTHR23220:SF84">
    <property type="entry name" value="INTEGRIN ALPHA-L"/>
    <property type="match status" value="1"/>
</dbReference>
<dbReference type="GO" id="GO:0007160">
    <property type="term" value="P:cell-matrix adhesion"/>
    <property type="evidence" value="ECO:0007669"/>
    <property type="project" value="TreeGrafter"/>
</dbReference>
<dbReference type="PRINTS" id="PR00453">
    <property type="entry name" value="VWFADOMAIN"/>
</dbReference>
<evidence type="ECO:0000256" key="4">
    <source>
        <dbReference type="ARBA" id="ARBA00022837"/>
    </source>
</evidence>
<evidence type="ECO:0000313" key="9">
    <source>
        <dbReference type="Ensembl" id="ENSSMRP00000010606.1"/>
    </source>
</evidence>
<dbReference type="Pfam" id="PF01839">
    <property type="entry name" value="FG-GAP"/>
    <property type="match status" value="1"/>
</dbReference>
<evidence type="ECO:0000256" key="1">
    <source>
        <dbReference type="ARBA" id="ARBA00022723"/>
    </source>
</evidence>
<keyword evidence="7" id="KW-0401">Integrin</keyword>
<protein>
    <submittedName>
        <fullName evidence="9">Integrin subunit alpha L</fullName>
    </submittedName>
</protein>
<keyword evidence="7" id="KW-0675">Receptor</keyword>
<accession>A0A8D0BMN0</accession>
<dbReference type="InterPro" id="IPR002035">
    <property type="entry name" value="VWF_A"/>
</dbReference>
<evidence type="ECO:0000256" key="5">
    <source>
        <dbReference type="ARBA" id="ARBA00023180"/>
    </source>
</evidence>
<dbReference type="PROSITE" id="PS51470">
    <property type="entry name" value="FG_GAP"/>
    <property type="match status" value="3"/>
</dbReference>
<dbReference type="PANTHER" id="PTHR23220">
    <property type="entry name" value="INTEGRIN ALPHA"/>
    <property type="match status" value="1"/>
</dbReference>
<comment type="subcellular location">
    <subcellularLocation>
        <location evidence="7">Membrane</location>
        <topology evidence="7">Single-pass type I membrane protein</topology>
    </subcellularLocation>
</comment>
<dbReference type="PRINTS" id="PR01185">
    <property type="entry name" value="INTEGRINA"/>
</dbReference>
<reference evidence="9" key="1">
    <citation type="submission" date="2025-08" db="UniProtKB">
        <authorList>
            <consortium name="Ensembl"/>
        </authorList>
    </citation>
    <scope>IDENTIFICATION</scope>
</reference>
<organism evidence="9 10">
    <name type="scientific">Salvator merianae</name>
    <name type="common">Argentine black and white tegu</name>
    <name type="synonym">Tupinambis merianae</name>
    <dbReference type="NCBI Taxonomy" id="96440"/>
    <lineage>
        <taxon>Eukaryota</taxon>
        <taxon>Metazoa</taxon>
        <taxon>Chordata</taxon>
        <taxon>Craniata</taxon>
        <taxon>Vertebrata</taxon>
        <taxon>Euteleostomi</taxon>
        <taxon>Lepidosauria</taxon>
        <taxon>Squamata</taxon>
        <taxon>Bifurcata</taxon>
        <taxon>Unidentata</taxon>
        <taxon>Episquamata</taxon>
        <taxon>Laterata</taxon>
        <taxon>Teiioidea</taxon>
        <taxon>Teiidae</taxon>
        <taxon>Salvator</taxon>
    </lineage>
</organism>
<evidence type="ECO:0000256" key="7">
    <source>
        <dbReference type="RuleBase" id="RU003762"/>
    </source>
</evidence>
<dbReference type="SMART" id="SM00327">
    <property type="entry name" value="VWA"/>
    <property type="match status" value="1"/>
</dbReference>
<dbReference type="Gene3D" id="3.40.50.410">
    <property type="entry name" value="von Willebrand factor, type A domain"/>
    <property type="match status" value="1"/>
</dbReference>
<dbReference type="SMART" id="SM00191">
    <property type="entry name" value="Int_alpha"/>
    <property type="match status" value="3"/>
</dbReference>
<keyword evidence="3" id="KW-0677">Repeat</keyword>
<dbReference type="InterPro" id="IPR000413">
    <property type="entry name" value="Integrin_alpha"/>
</dbReference>
<dbReference type="GO" id="GO:0098609">
    <property type="term" value="P:cell-cell adhesion"/>
    <property type="evidence" value="ECO:0007669"/>
    <property type="project" value="TreeGrafter"/>
</dbReference>
<evidence type="ECO:0000256" key="2">
    <source>
        <dbReference type="ARBA" id="ARBA00022729"/>
    </source>
</evidence>
<dbReference type="GO" id="GO:0009897">
    <property type="term" value="C:external side of plasma membrane"/>
    <property type="evidence" value="ECO:0007669"/>
    <property type="project" value="TreeGrafter"/>
</dbReference>
<dbReference type="GO" id="GO:0033627">
    <property type="term" value="P:cell adhesion mediated by integrin"/>
    <property type="evidence" value="ECO:0007669"/>
    <property type="project" value="TreeGrafter"/>
</dbReference>
<dbReference type="InterPro" id="IPR028994">
    <property type="entry name" value="Integrin_alpha_N"/>
</dbReference>
<keyword evidence="7" id="KW-0130">Cell adhesion</keyword>
<gene>
    <name evidence="9" type="primary">ITGAL</name>
</gene>
<dbReference type="Gene3D" id="2.130.10.130">
    <property type="entry name" value="Integrin alpha, N-terminal"/>
    <property type="match status" value="1"/>
</dbReference>
<evidence type="ECO:0000256" key="6">
    <source>
        <dbReference type="PROSITE-ProRule" id="PRU00803"/>
    </source>
</evidence>
<feature type="repeat" description="FG-GAP" evidence="6">
    <location>
        <begin position="298"/>
        <end position="352"/>
    </location>
</feature>
<dbReference type="AlphaFoldDB" id="A0A8D0BMN0"/>
<dbReference type="Ensembl" id="ENSSMRT00000012353.1">
    <property type="protein sequence ID" value="ENSSMRP00000010606.1"/>
    <property type="gene ID" value="ENSSMRG00000008373.1"/>
</dbReference>
<evidence type="ECO:0000256" key="3">
    <source>
        <dbReference type="ARBA" id="ARBA00022737"/>
    </source>
</evidence>
<evidence type="ECO:0000259" key="8">
    <source>
        <dbReference type="PROSITE" id="PS50234"/>
    </source>
</evidence>
<dbReference type="GO" id="GO:0008305">
    <property type="term" value="C:integrin complex"/>
    <property type="evidence" value="ECO:0007669"/>
    <property type="project" value="InterPro"/>
</dbReference>
<feature type="repeat" description="FG-GAP" evidence="6">
    <location>
        <begin position="353"/>
        <end position="406"/>
    </location>
</feature>
<feature type="repeat" description="FG-GAP" evidence="6">
    <location>
        <begin position="408"/>
        <end position="467"/>
    </location>
</feature>
<dbReference type="GO" id="GO:0005178">
    <property type="term" value="F:integrin binding"/>
    <property type="evidence" value="ECO:0007669"/>
    <property type="project" value="TreeGrafter"/>
</dbReference>